<name>A0A1F6V9Y8_9BACT</name>
<dbReference type="InterPro" id="IPR004386">
    <property type="entry name" value="Toxin_YafQ-like"/>
</dbReference>
<dbReference type="NCBIfam" id="TIGR02385">
    <property type="entry name" value="RelE_StbE"/>
    <property type="match status" value="1"/>
</dbReference>
<keyword evidence="1" id="KW-1277">Toxin-antitoxin system</keyword>
<dbReference type="Proteomes" id="UP000178700">
    <property type="component" value="Unassembled WGS sequence"/>
</dbReference>
<reference evidence="2 3" key="1">
    <citation type="journal article" date="2016" name="Nat. Commun.">
        <title>Thousands of microbial genomes shed light on interconnected biogeochemical processes in an aquifer system.</title>
        <authorList>
            <person name="Anantharaman K."/>
            <person name="Brown C.T."/>
            <person name="Hug L.A."/>
            <person name="Sharon I."/>
            <person name="Castelle C.J."/>
            <person name="Probst A.J."/>
            <person name="Thomas B.C."/>
            <person name="Singh A."/>
            <person name="Wilkins M.J."/>
            <person name="Karaoz U."/>
            <person name="Brodie E.L."/>
            <person name="Williams K.H."/>
            <person name="Hubbard S.S."/>
            <person name="Banfield J.F."/>
        </authorList>
    </citation>
    <scope>NUCLEOTIDE SEQUENCE [LARGE SCALE GENOMIC DNA]</scope>
</reference>
<dbReference type="InterPro" id="IPR007712">
    <property type="entry name" value="RelE/ParE_toxin"/>
</dbReference>
<dbReference type="AlphaFoldDB" id="A0A1F6V9Y8"/>
<evidence type="ECO:0000313" key="3">
    <source>
        <dbReference type="Proteomes" id="UP000178700"/>
    </source>
</evidence>
<comment type="caution">
    <text evidence="2">The sequence shown here is derived from an EMBL/GenBank/DDBJ whole genome shotgun (WGS) entry which is preliminary data.</text>
</comment>
<dbReference type="SUPFAM" id="SSF143011">
    <property type="entry name" value="RelE-like"/>
    <property type="match status" value="1"/>
</dbReference>
<dbReference type="Gene3D" id="3.30.2310.20">
    <property type="entry name" value="RelE-like"/>
    <property type="match status" value="1"/>
</dbReference>
<dbReference type="EMBL" id="MFTJ01000012">
    <property type="protein sequence ID" value="OGI66389.1"/>
    <property type="molecule type" value="Genomic_DNA"/>
</dbReference>
<evidence type="ECO:0000256" key="1">
    <source>
        <dbReference type="ARBA" id="ARBA00022649"/>
    </source>
</evidence>
<proteinExistence type="predicted"/>
<gene>
    <name evidence="2" type="ORF">A2642_04620</name>
</gene>
<protein>
    <recommendedName>
        <fullName evidence="4">Plasmid stabilization protein</fullName>
    </recommendedName>
</protein>
<dbReference type="Pfam" id="PF15738">
    <property type="entry name" value="YafQ_toxin"/>
    <property type="match status" value="1"/>
</dbReference>
<accession>A0A1F6V9Y8</accession>
<organism evidence="2 3">
    <name type="scientific">Candidatus Nomurabacteria bacterium RIFCSPHIGHO2_01_FULL_39_10</name>
    <dbReference type="NCBI Taxonomy" id="1801733"/>
    <lineage>
        <taxon>Bacteria</taxon>
        <taxon>Candidatus Nomuraibacteriota</taxon>
    </lineage>
</organism>
<evidence type="ECO:0000313" key="2">
    <source>
        <dbReference type="EMBL" id="OGI66389.1"/>
    </source>
</evidence>
<sequence length="87" mass="10359">MINVIYTKDFKKSFKKKDKFIREKTFERVRLFREDPFNVLLDNHKLSGEYEGSSSINITGNFRAIFKYINKDTVVFSDIGTHPELYE</sequence>
<evidence type="ECO:0008006" key="4">
    <source>
        <dbReference type="Google" id="ProtNLM"/>
    </source>
</evidence>
<dbReference type="InterPro" id="IPR035093">
    <property type="entry name" value="RelE/ParE_toxin_dom_sf"/>
</dbReference>